<dbReference type="Proteomes" id="UP000050384">
    <property type="component" value="Unassembled WGS sequence"/>
</dbReference>
<organism evidence="1 2">
    <name type="scientific">Pseudomonas syringae pv. spinaceae</name>
    <dbReference type="NCBI Taxonomy" id="264459"/>
    <lineage>
        <taxon>Bacteria</taxon>
        <taxon>Pseudomonadati</taxon>
        <taxon>Pseudomonadota</taxon>
        <taxon>Gammaproteobacteria</taxon>
        <taxon>Pseudomonadales</taxon>
        <taxon>Pseudomonadaceae</taxon>
        <taxon>Pseudomonas</taxon>
        <taxon>Pseudomonas syringae</taxon>
    </lineage>
</organism>
<name>A0A0Q0D9N9_PSESX</name>
<protein>
    <submittedName>
        <fullName evidence="1">Uncharacterized protein</fullName>
    </submittedName>
</protein>
<evidence type="ECO:0000313" key="2">
    <source>
        <dbReference type="Proteomes" id="UP000050384"/>
    </source>
</evidence>
<proteinExistence type="predicted"/>
<gene>
    <name evidence="1" type="ORF">ALO94_05553</name>
</gene>
<evidence type="ECO:0000313" key="1">
    <source>
        <dbReference type="EMBL" id="KPY97447.1"/>
    </source>
</evidence>
<sequence>MGDDGFDTLVRGVGGGFGTGQHGAGIENVEALVLHRAHVEIVDRHDHEDIQVVLATVGLFIPTHGFFQAGHGVLAFIDVFWLDIDAQGHFPLAHGGKGVFDAPQITGHQREQVGWLHERVFPGRPVPSALFFAAGNRVAVGQQDRKVLLVGAQRGGECAHHVRAVEVVGNLAKALSLTLGAEHAAGLVQAFQRGIGFRMDAHGAVDREAFGLWMQRQVIVCQLIISSVQLDVAQFHRNQFQVLTVQHQRRQACATLRVAAHDQLGVDQRVVVEQLEGQVRLIDEVLGSLVVLQVNHFRLFGAHAGILLLMHGQLIGRVFANVDHASVENQVLALDPQQRALGNRVLVQVEADNLGRIRLDRVTKLDRLSVM</sequence>
<dbReference type="EMBL" id="LJRI01000540">
    <property type="protein sequence ID" value="KPY97447.1"/>
    <property type="molecule type" value="Genomic_DNA"/>
</dbReference>
<comment type="caution">
    <text evidence="1">The sequence shown here is derived from an EMBL/GenBank/DDBJ whole genome shotgun (WGS) entry which is preliminary data.</text>
</comment>
<accession>A0A0Q0D9N9</accession>
<reference evidence="1 2" key="1">
    <citation type="submission" date="2015-09" db="EMBL/GenBank/DDBJ databases">
        <title>Genome announcement of multiple Pseudomonas syringae strains.</title>
        <authorList>
            <person name="Thakur S."/>
            <person name="Wang P.W."/>
            <person name="Gong Y."/>
            <person name="Weir B.S."/>
            <person name="Guttman D.S."/>
        </authorList>
    </citation>
    <scope>NUCLEOTIDE SEQUENCE [LARGE SCALE GENOMIC DNA]</scope>
    <source>
        <strain evidence="1 2">ICMP16929</strain>
    </source>
</reference>
<dbReference type="AlphaFoldDB" id="A0A0Q0D9N9"/>